<proteinExistence type="predicted"/>
<evidence type="ECO:0000313" key="2">
    <source>
        <dbReference type="EMBL" id="UTF54783.1"/>
    </source>
</evidence>
<dbReference type="EMBL" id="CP100355">
    <property type="protein sequence ID" value="UTF54783.1"/>
    <property type="molecule type" value="Genomic_DNA"/>
</dbReference>
<keyword evidence="3" id="KW-1185">Reference proteome</keyword>
<accession>A0A9E7NDB0</accession>
<reference evidence="2" key="1">
    <citation type="submission" date="2022-06" db="EMBL/GenBank/DDBJ databases">
        <title>Diverse halophilic archaea isolated from saline environments.</title>
        <authorList>
            <person name="Cui H.-L."/>
        </authorList>
    </citation>
    <scope>NUCLEOTIDE SEQUENCE</scope>
    <source>
        <strain evidence="2">WLHS1</strain>
    </source>
</reference>
<dbReference type="KEGG" id="sawl:NGM29_05815"/>
<name>A0A9E7NDB0_9EURY</name>
<feature type="domain" description="Acyclic terpene utilisation N-terminal" evidence="1">
    <location>
        <begin position="96"/>
        <end position="413"/>
    </location>
</feature>
<evidence type="ECO:0000259" key="1">
    <source>
        <dbReference type="Pfam" id="PF07287"/>
    </source>
</evidence>
<gene>
    <name evidence="2" type="ORF">NGM29_05815</name>
</gene>
<dbReference type="GeneID" id="73289543"/>
<dbReference type="RefSeq" id="WP_254159489.1">
    <property type="nucleotide sequence ID" value="NZ_CP100355.1"/>
</dbReference>
<dbReference type="InterPro" id="IPR010839">
    <property type="entry name" value="AtuA_N"/>
</dbReference>
<dbReference type="AlphaFoldDB" id="A0A9E7NDB0"/>
<dbReference type="Pfam" id="PF07287">
    <property type="entry name" value="AtuA"/>
    <property type="match status" value="1"/>
</dbReference>
<protein>
    <submittedName>
        <fullName evidence="2">DUF1446 domain-containing protein</fullName>
    </submittedName>
</protein>
<evidence type="ECO:0000313" key="3">
    <source>
        <dbReference type="Proteomes" id="UP001056855"/>
    </source>
</evidence>
<dbReference type="Proteomes" id="UP001056855">
    <property type="component" value="Chromosome"/>
</dbReference>
<organism evidence="2 3">
    <name type="scientific">Natronosalvus rutilus</name>
    <dbReference type="NCBI Taxonomy" id="2953753"/>
    <lineage>
        <taxon>Archaea</taxon>
        <taxon>Methanobacteriati</taxon>
        <taxon>Methanobacteriota</taxon>
        <taxon>Stenosarchaea group</taxon>
        <taxon>Halobacteria</taxon>
        <taxon>Halobacteriales</taxon>
        <taxon>Natrialbaceae</taxon>
        <taxon>Natronosalvus</taxon>
    </lineage>
</organism>
<sequence length="457" mass="50060">MEEVDILCPTGHLATVPFEEESFWRGVEKEPDFICADSGSNDIGPQPFGSDTPVCEEKWQQHDLELMLRGSRQLDVPMIIGSASDTGSNRGVDQFVRLINETADEYDLDEFTLATIYSDVDRESLIQRIDGGEVVEGLHDRAPLDTETIAETDPIVAAMGVEPIIEALDGGADVIICGRAVDPAIFAAPAIWSGMPKDIAYFSGKVMECASFLAKPFAGKESIMGTIREEEVVLEALSEYQHTTPESVAGHAMYERADPNVEHVPGGYVDMENCVYESVDGERTRVSGPVFHDSDSYKVKLEGASAVGERRIKVVGLRDPKVIEQIDEAIAYSREKVAEQFEDDEYEVHYHVYGKNGVMGELEPTVETASHELAVVVEGIAPTEQVAKEVTSLAGSSFFYVRLPGIKGTAGTAAFMSDEVFKANRAYEWSVNHLLELDHPRALHEVEYTTVGGEADA</sequence>